<evidence type="ECO:0000256" key="1">
    <source>
        <dbReference type="ARBA" id="ARBA00004370"/>
    </source>
</evidence>
<dbReference type="GO" id="GO:0035556">
    <property type="term" value="P:intracellular signal transduction"/>
    <property type="evidence" value="ECO:0007669"/>
    <property type="project" value="InterPro"/>
</dbReference>
<dbReference type="SMART" id="SM00044">
    <property type="entry name" value="CYCc"/>
    <property type="match status" value="1"/>
</dbReference>
<keyword evidence="5" id="KW-0472">Membrane</keyword>
<organism evidence="9 10">
    <name type="scientific">Chlamydomonas eustigma</name>
    <dbReference type="NCBI Taxonomy" id="1157962"/>
    <lineage>
        <taxon>Eukaryota</taxon>
        <taxon>Viridiplantae</taxon>
        <taxon>Chlorophyta</taxon>
        <taxon>core chlorophytes</taxon>
        <taxon>Chlorophyceae</taxon>
        <taxon>CS clade</taxon>
        <taxon>Chlamydomonadales</taxon>
        <taxon>Chlamydomonadaceae</taxon>
        <taxon>Chlamydomonas</taxon>
    </lineage>
</organism>
<dbReference type="SUPFAM" id="SSF55073">
    <property type="entry name" value="Nucleotide cyclase"/>
    <property type="match status" value="1"/>
</dbReference>
<sequence>MELRAEPSSIPEDTIQAIATSITTAANRVSTSDNYQQDRLARCDLNVSLSPFSRLSKASPSHIPHTGWAPGCLASASTSGITSNVIEPKRGADSMKRPSGPVEELSEEHTCVTIFFSDIVGFSSWSRQVPPDLVMETLHELYSRLDDVILQELPSLYKVETIGDAYMVASNLLQADPQHAATMIRFAVRAHEEASKVLRPDKVDGSTLLMRCGLHSGPVIAGIVGKIRLRFCLFGDTVSIASQAERTCPNGGIQITNACYQLAKPYLTCEMFRYLHILEQPGTDKAGGVTNQDSGASKPKH</sequence>
<evidence type="ECO:0000313" key="10">
    <source>
        <dbReference type="Proteomes" id="UP000232323"/>
    </source>
</evidence>
<dbReference type="GO" id="GO:0001653">
    <property type="term" value="F:peptide receptor activity"/>
    <property type="evidence" value="ECO:0007669"/>
    <property type="project" value="TreeGrafter"/>
</dbReference>
<protein>
    <recommendedName>
        <fullName evidence="8">Guanylate cyclase domain-containing protein</fullName>
    </recommendedName>
</protein>
<dbReference type="PANTHER" id="PTHR11920:SF335">
    <property type="entry name" value="GUANYLATE CYCLASE"/>
    <property type="match status" value="1"/>
</dbReference>
<gene>
    <name evidence="9" type="ORF">CEUSTIGMA_g9557.t1</name>
</gene>
<dbReference type="EMBL" id="BEGY01000075">
    <property type="protein sequence ID" value="GAX82129.1"/>
    <property type="molecule type" value="Genomic_DNA"/>
</dbReference>
<evidence type="ECO:0000313" key="9">
    <source>
        <dbReference type="EMBL" id="GAX82129.1"/>
    </source>
</evidence>
<dbReference type="Gene3D" id="3.30.70.1230">
    <property type="entry name" value="Nucleotide cyclase"/>
    <property type="match status" value="1"/>
</dbReference>
<evidence type="ECO:0000256" key="5">
    <source>
        <dbReference type="ARBA" id="ARBA00023136"/>
    </source>
</evidence>
<keyword evidence="4" id="KW-1133">Transmembrane helix</keyword>
<name>A0A250XGU0_9CHLO</name>
<dbReference type="Proteomes" id="UP000232323">
    <property type="component" value="Unassembled WGS sequence"/>
</dbReference>
<dbReference type="PROSITE" id="PS50125">
    <property type="entry name" value="GUANYLATE_CYCLASE_2"/>
    <property type="match status" value="1"/>
</dbReference>
<dbReference type="OrthoDB" id="532905at2759"/>
<dbReference type="PANTHER" id="PTHR11920">
    <property type="entry name" value="GUANYLYL CYCLASE"/>
    <property type="match status" value="1"/>
</dbReference>
<evidence type="ECO:0000259" key="8">
    <source>
        <dbReference type="PROSITE" id="PS50125"/>
    </source>
</evidence>
<keyword evidence="3" id="KW-0547">Nucleotide-binding</keyword>
<reference evidence="9 10" key="1">
    <citation type="submission" date="2017-08" db="EMBL/GenBank/DDBJ databases">
        <title>Acidophilic green algal genome provides insights into adaptation to an acidic environment.</title>
        <authorList>
            <person name="Hirooka S."/>
            <person name="Hirose Y."/>
            <person name="Kanesaki Y."/>
            <person name="Higuchi S."/>
            <person name="Fujiwara T."/>
            <person name="Onuma R."/>
            <person name="Era A."/>
            <person name="Ohbayashi R."/>
            <person name="Uzuka A."/>
            <person name="Nozaki H."/>
            <person name="Yoshikawa H."/>
            <person name="Miyagishima S.Y."/>
        </authorList>
    </citation>
    <scope>NUCLEOTIDE SEQUENCE [LARGE SCALE GENOMIC DNA]</scope>
    <source>
        <strain evidence="9 10">NIES-2499</strain>
    </source>
</reference>
<dbReference type="STRING" id="1157962.A0A250XGU0"/>
<dbReference type="GO" id="GO:0005886">
    <property type="term" value="C:plasma membrane"/>
    <property type="evidence" value="ECO:0007669"/>
    <property type="project" value="TreeGrafter"/>
</dbReference>
<accession>A0A250XGU0</accession>
<comment type="subcellular location">
    <subcellularLocation>
        <location evidence="1">Membrane</location>
    </subcellularLocation>
</comment>
<feature type="compositionally biased region" description="Basic and acidic residues" evidence="7">
    <location>
        <begin position="87"/>
        <end position="96"/>
    </location>
</feature>
<evidence type="ECO:0000256" key="6">
    <source>
        <dbReference type="ARBA" id="ARBA00023239"/>
    </source>
</evidence>
<evidence type="ECO:0000256" key="4">
    <source>
        <dbReference type="ARBA" id="ARBA00022989"/>
    </source>
</evidence>
<dbReference type="GO" id="GO:0004383">
    <property type="term" value="F:guanylate cyclase activity"/>
    <property type="evidence" value="ECO:0007669"/>
    <property type="project" value="TreeGrafter"/>
</dbReference>
<keyword evidence="10" id="KW-1185">Reference proteome</keyword>
<keyword evidence="6" id="KW-0456">Lyase</keyword>
<dbReference type="GO" id="GO:0007168">
    <property type="term" value="P:receptor guanylyl cyclase signaling pathway"/>
    <property type="evidence" value="ECO:0007669"/>
    <property type="project" value="TreeGrafter"/>
</dbReference>
<dbReference type="CDD" id="cd07302">
    <property type="entry name" value="CHD"/>
    <property type="match status" value="1"/>
</dbReference>
<dbReference type="InterPro" id="IPR050401">
    <property type="entry name" value="Cyclic_nucleotide_synthase"/>
</dbReference>
<evidence type="ECO:0000256" key="2">
    <source>
        <dbReference type="ARBA" id="ARBA00022692"/>
    </source>
</evidence>
<dbReference type="Pfam" id="PF00211">
    <property type="entry name" value="Guanylate_cyc"/>
    <property type="match status" value="1"/>
</dbReference>
<feature type="domain" description="Guanylate cyclase" evidence="8">
    <location>
        <begin position="113"/>
        <end position="245"/>
    </location>
</feature>
<evidence type="ECO:0000256" key="3">
    <source>
        <dbReference type="ARBA" id="ARBA00022741"/>
    </source>
</evidence>
<proteinExistence type="predicted"/>
<dbReference type="GO" id="GO:0004016">
    <property type="term" value="F:adenylate cyclase activity"/>
    <property type="evidence" value="ECO:0007669"/>
    <property type="project" value="TreeGrafter"/>
</dbReference>
<keyword evidence="2" id="KW-0812">Transmembrane</keyword>
<dbReference type="AlphaFoldDB" id="A0A250XGU0"/>
<dbReference type="InterPro" id="IPR001054">
    <property type="entry name" value="A/G_cyclase"/>
</dbReference>
<dbReference type="GO" id="GO:0000166">
    <property type="term" value="F:nucleotide binding"/>
    <property type="evidence" value="ECO:0007669"/>
    <property type="project" value="UniProtKB-KW"/>
</dbReference>
<comment type="caution">
    <text evidence="9">The sequence shown here is derived from an EMBL/GenBank/DDBJ whole genome shotgun (WGS) entry which is preliminary data.</text>
</comment>
<evidence type="ECO:0000256" key="7">
    <source>
        <dbReference type="SAM" id="MobiDB-lite"/>
    </source>
</evidence>
<feature type="region of interest" description="Disordered" evidence="7">
    <location>
        <begin position="84"/>
        <end position="103"/>
    </location>
</feature>
<dbReference type="InterPro" id="IPR029787">
    <property type="entry name" value="Nucleotide_cyclase"/>
</dbReference>